<sequence>MLSQPFLRVSSSRFTASVSRSRSTQYKLVFAASRHCLSTSSRSATVFPVSATDASITTTSSTRAVADVPRDPKPFAIEHVGGREQHLSWSQDGQIAKRWRDVNAKAVIEGTSHRGPISGVVGKMKSWFTTMFLPTNYPQSVHRSYKPYHILQFAETVFGTLVSVLCNQALLTSVGVSAEGSIFGAVAVQWIIKDGAGEIAKLFFIRNFSPYFDSHPKTFSLLGEGAVALGSGLQIAAVLVNPTPTNFLLCAAGGNIFKLIGNAIWLTTHIKFVRYFSQQGNTGDVAAKDESQASVAQLLGYSVGIGLLSLSHSPAFLYSIFFLAVPLHMSVTTYMLQLTTFELLTLPRLSWLSSRYAQLGDEATTRKVSSLAAVDKLSVTGLFGEFYKNKRDKFLFLAPRLEDVISTSSEGRSRWNFCADVFKNEDYLLYPTISHSRTRVSVFYDPAVTNDDMLRSILHAARLRELLSNNPPEFDSPDFRSLLEESTQWTKDTFPDFNAQLEANEWRMDEVCFADHGRRVSWKTEVAKTE</sequence>
<evidence type="ECO:0000259" key="6">
    <source>
        <dbReference type="Pfam" id="PF04884"/>
    </source>
</evidence>
<name>A0AAW0GFN6_9APHY</name>
<keyword evidence="3" id="KW-0812">Transmembrane</keyword>
<dbReference type="GO" id="GO:0016020">
    <property type="term" value="C:membrane"/>
    <property type="evidence" value="ECO:0007669"/>
    <property type="project" value="UniProtKB-SubCell"/>
</dbReference>
<evidence type="ECO:0000256" key="2">
    <source>
        <dbReference type="ARBA" id="ARBA00007558"/>
    </source>
</evidence>
<dbReference type="Pfam" id="PF04884">
    <property type="entry name" value="UVB_sens_prot"/>
    <property type="match status" value="1"/>
</dbReference>
<dbReference type="AlphaFoldDB" id="A0AAW0GFN6"/>
<accession>A0AAW0GFN6</accession>
<evidence type="ECO:0000259" key="7">
    <source>
        <dbReference type="Pfam" id="PF24160"/>
    </source>
</evidence>
<keyword evidence="5" id="KW-0472">Membrane</keyword>
<comment type="caution">
    <text evidence="8">The sequence shown here is derived from an EMBL/GenBank/DDBJ whole genome shotgun (WGS) entry which is preliminary data.</text>
</comment>
<protein>
    <submittedName>
        <fullName evidence="8">Uncharacterized protein</fullName>
    </submittedName>
</protein>
<feature type="domain" description="Root UVB sensitive protein C-terminal" evidence="7">
    <location>
        <begin position="423"/>
        <end position="522"/>
    </location>
</feature>
<evidence type="ECO:0000313" key="8">
    <source>
        <dbReference type="EMBL" id="KAK7690524.1"/>
    </source>
</evidence>
<comment type="similarity">
    <text evidence="2">Belongs to the RUS1 family.</text>
</comment>
<keyword evidence="9" id="KW-1185">Reference proteome</keyword>
<dbReference type="PANTHER" id="PTHR12770:SF31">
    <property type="entry name" value="RUS FAMILY MEMBER 1"/>
    <property type="match status" value="1"/>
</dbReference>
<evidence type="ECO:0000313" key="9">
    <source>
        <dbReference type="Proteomes" id="UP001385951"/>
    </source>
</evidence>
<feature type="domain" description="Protein root UVB sensitive/RUS" evidence="6">
    <location>
        <begin position="124"/>
        <end position="358"/>
    </location>
</feature>
<dbReference type="EMBL" id="JASBNA010000006">
    <property type="protein sequence ID" value="KAK7690524.1"/>
    <property type="molecule type" value="Genomic_DNA"/>
</dbReference>
<dbReference type="Pfam" id="PF24160">
    <property type="entry name" value="UVB_sens_C"/>
    <property type="match status" value="1"/>
</dbReference>
<organism evidence="8 9">
    <name type="scientific">Cerrena zonata</name>
    <dbReference type="NCBI Taxonomy" id="2478898"/>
    <lineage>
        <taxon>Eukaryota</taxon>
        <taxon>Fungi</taxon>
        <taxon>Dikarya</taxon>
        <taxon>Basidiomycota</taxon>
        <taxon>Agaricomycotina</taxon>
        <taxon>Agaricomycetes</taxon>
        <taxon>Polyporales</taxon>
        <taxon>Cerrenaceae</taxon>
        <taxon>Cerrena</taxon>
    </lineage>
</organism>
<gene>
    <name evidence="8" type="ORF">QCA50_005622</name>
</gene>
<dbReference type="InterPro" id="IPR054549">
    <property type="entry name" value="UVB_sens_RUS_dom"/>
</dbReference>
<dbReference type="InterPro" id="IPR055412">
    <property type="entry name" value="UVB_sens_C"/>
</dbReference>
<dbReference type="PANTHER" id="PTHR12770">
    <property type="entry name" value="RUS1 FAMILY PROTEIN C16ORF58"/>
    <property type="match status" value="1"/>
</dbReference>
<evidence type="ECO:0000256" key="5">
    <source>
        <dbReference type="ARBA" id="ARBA00023136"/>
    </source>
</evidence>
<evidence type="ECO:0000256" key="1">
    <source>
        <dbReference type="ARBA" id="ARBA00004370"/>
    </source>
</evidence>
<proteinExistence type="inferred from homology"/>
<reference evidence="8 9" key="1">
    <citation type="submission" date="2022-09" db="EMBL/GenBank/DDBJ databases">
        <authorList>
            <person name="Palmer J.M."/>
        </authorList>
    </citation>
    <scope>NUCLEOTIDE SEQUENCE [LARGE SCALE GENOMIC DNA]</scope>
    <source>
        <strain evidence="8 9">DSM 7382</strain>
    </source>
</reference>
<evidence type="ECO:0000256" key="4">
    <source>
        <dbReference type="ARBA" id="ARBA00022989"/>
    </source>
</evidence>
<dbReference type="InterPro" id="IPR006968">
    <property type="entry name" value="RUS_fam"/>
</dbReference>
<comment type="subcellular location">
    <subcellularLocation>
        <location evidence="1">Membrane</location>
    </subcellularLocation>
</comment>
<dbReference type="Proteomes" id="UP001385951">
    <property type="component" value="Unassembled WGS sequence"/>
</dbReference>
<evidence type="ECO:0000256" key="3">
    <source>
        <dbReference type="ARBA" id="ARBA00022692"/>
    </source>
</evidence>
<keyword evidence="4" id="KW-1133">Transmembrane helix</keyword>